<keyword evidence="8" id="KW-0282">Flagellum</keyword>
<keyword evidence="3" id="KW-0175">Coiled coil</keyword>
<evidence type="ECO:0000259" key="6">
    <source>
        <dbReference type="Pfam" id="PF02465"/>
    </source>
</evidence>
<dbReference type="RefSeq" id="WP_341626715.1">
    <property type="nucleotide sequence ID" value="NZ_JBAKBA010000003.1"/>
</dbReference>
<evidence type="ECO:0000313" key="8">
    <source>
        <dbReference type="EMBL" id="MEL0657989.1"/>
    </source>
</evidence>
<keyword evidence="4 5" id="KW-0975">Bacterial flagellum</keyword>
<evidence type="ECO:0000256" key="4">
    <source>
        <dbReference type="ARBA" id="ARBA00023143"/>
    </source>
</evidence>
<evidence type="ECO:0000313" key="9">
    <source>
        <dbReference type="Proteomes" id="UP001366060"/>
    </source>
</evidence>
<organism evidence="8 9">
    <name type="scientific">Psychromonas arctica</name>
    <dbReference type="NCBI Taxonomy" id="168275"/>
    <lineage>
        <taxon>Bacteria</taxon>
        <taxon>Pseudomonadati</taxon>
        <taxon>Pseudomonadota</taxon>
        <taxon>Gammaproteobacteria</taxon>
        <taxon>Alteromonadales</taxon>
        <taxon>Psychromonadaceae</taxon>
        <taxon>Psychromonas</taxon>
    </lineage>
</organism>
<feature type="domain" description="Flagellar hook-associated protein 2 N-terminal" evidence="6">
    <location>
        <begin position="11"/>
        <end position="108"/>
    </location>
</feature>
<comment type="subunit">
    <text evidence="2 5">Homopentamer.</text>
</comment>
<accession>A0ABU9H7Y1</accession>
<name>A0ABU9H7Y1_9GAMM</name>
<keyword evidence="5" id="KW-0964">Secreted</keyword>
<evidence type="ECO:0000256" key="1">
    <source>
        <dbReference type="ARBA" id="ARBA00009764"/>
    </source>
</evidence>
<dbReference type="Pfam" id="PF07195">
    <property type="entry name" value="FliD_C"/>
    <property type="match status" value="2"/>
</dbReference>
<reference evidence="8 9" key="1">
    <citation type="submission" date="2024-02" db="EMBL/GenBank/DDBJ databases">
        <title>Bacteria isolated from the canopy kelp, Nereocystis luetkeana.</title>
        <authorList>
            <person name="Pfister C.A."/>
            <person name="Younker I.T."/>
            <person name="Light S.H."/>
        </authorList>
    </citation>
    <scope>NUCLEOTIDE SEQUENCE [LARGE SCALE GENOMIC DNA]</scope>
    <source>
        <strain evidence="8 9">TI.2.07</strain>
    </source>
</reference>
<evidence type="ECO:0000256" key="2">
    <source>
        <dbReference type="ARBA" id="ARBA00011255"/>
    </source>
</evidence>
<comment type="caution">
    <text evidence="8">The sequence shown here is derived from an EMBL/GenBank/DDBJ whole genome shotgun (WGS) entry which is preliminary data.</text>
</comment>
<dbReference type="PANTHER" id="PTHR30288:SF0">
    <property type="entry name" value="FLAGELLAR HOOK-ASSOCIATED PROTEIN 2"/>
    <property type="match status" value="1"/>
</dbReference>
<dbReference type="InterPro" id="IPR010809">
    <property type="entry name" value="FliD_C"/>
</dbReference>
<keyword evidence="9" id="KW-1185">Reference proteome</keyword>
<protein>
    <recommendedName>
        <fullName evidence="5">Flagellar hook-associated protein 2</fullName>
        <shortName evidence="5">HAP2</shortName>
    </recommendedName>
    <alternativeName>
        <fullName evidence="5">Flagellar cap protein</fullName>
    </alternativeName>
</protein>
<evidence type="ECO:0000256" key="5">
    <source>
        <dbReference type="RuleBase" id="RU362066"/>
    </source>
</evidence>
<evidence type="ECO:0000259" key="7">
    <source>
        <dbReference type="Pfam" id="PF07195"/>
    </source>
</evidence>
<gene>
    <name evidence="8" type="primary">fliD</name>
    <name evidence="8" type="ORF">V6255_02455</name>
</gene>
<sequence>MTSITSTGLGSGLDINSIVTAIVAAEQDPAAASLLADATEATEMISAFGTINSALSDFQDSYSDLSRASTFSATSSTSSDESIISATLGIGAATGSWSFEVEQQAQAQSIVSSSANSYSEATSEIGTGTISFSYGTYENDGSFSINPDKAVETLTIDPANNSLDKMRDAINEGDYSVSASIINDGTNYRLILTNKETGAENALQITVADDDGDNVDASGLSSLTYSSSVKHMDETTVAQDAKIMMNGIEITRPTNDIANVIEGVTLNVGGKTEVGSTVSLTISPDNSTVEEQINAFVENYNSTIAQMNTLSAYGADSESNGILSGDSTVRNIKNQMRGILNTSISHLDGAVRSFADIGMLTNRDGTLSIDSETLSNVMASDMESLAEFFTASGGASDSFIDYESKSSFTIPGAYDIEVTKLATQGALTGSSSFSVPLTIDSSNDTFKMRLDGFLSDDITLTSKTYNTIEEFTTELQSKINSDTNFVENGLNASILESAGMLSMTSNSYGSSSTVAITEIEDASFFASALGLSVTGGINGEDVEGLIDGNVALGDGQSLLSDIGDSKGLKAVITGGGLGDRGTVSYSQGISSLLDNTLDGIIDSNVSATDGDISNSGSTIDSKLDSLYKEITSLEEQEVTLNYRMDNLEERLYTQFNAMDIAVSNLNSLMDYLDSALDSLPGYTNNN</sequence>
<dbReference type="InterPro" id="IPR040026">
    <property type="entry name" value="FliD"/>
</dbReference>
<dbReference type="Proteomes" id="UP001366060">
    <property type="component" value="Unassembled WGS sequence"/>
</dbReference>
<dbReference type="Pfam" id="PF02465">
    <property type="entry name" value="FliD_N"/>
    <property type="match status" value="1"/>
</dbReference>
<dbReference type="InterPro" id="IPR003481">
    <property type="entry name" value="FliD_N"/>
</dbReference>
<comment type="function">
    <text evidence="5">Required for morphogenesis and for the elongation of the flagellar filament by facilitating polymerization of the flagellin monomers at the tip of growing filament. Forms a capping structure, which prevents flagellin subunits (transported through the central channel of the flagellum) from leaking out without polymerization at the distal end.</text>
</comment>
<keyword evidence="8" id="KW-0966">Cell projection</keyword>
<dbReference type="EMBL" id="JBAKBA010000003">
    <property type="protein sequence ID" value="MEL0657989.1"/>
    <property type="molecule type" value="Genomic_DNA"/>
</dbReference>
<feature type="domain" description="Flagellar hook-associated protein 2 C-terminal" evidence="7">
    <location>
        <begin position="464"/>
        <end position="667"/>
    </location>
</feature>
<dbReference type="PANTHER" id="PTHR30288">
    <property type="entry name" value="FLAGELLAR CAP/ASSEMBLY PROTEIN FLID"/>
    <property type="match status" value="1"/>
</dbReference>
<proteinExistence type="inferred from homology"/>
<evidence type="ECO:0000256" key="3">
    <source>
        <dbReference type="ARBA" id="ARBA00023054"/>
    </source>
</evidence>
<comment type="similarity">
    <text evidence="1 5">Belongs to the FliD family.</text>
</comment>
<comment type="subcellular location">
    <subcellularLocation>
        <location evidence="5">Secreted</location>
    </subcellularLocation>
    <subcellularLocation>
        <location evidence="5">Bacterial flagellum</location>
    </subcellularLocation>
</comment>
<feature type="domain" description="Flagellar hook-associated protein 2 C-terminal" evidence="7">
    <location>
        <begin position="238"/>
        <end position="447"/>
    </location>
</feature>
<keyword evidence="8" id="KW-0969">Cilium</keyword>